<dbReference type="Proteomes" id="UP000525298">
    <property type="component" value="Unassembled WGS sequence"/>
</dbReference>
<sequence>MNTMGTNHNAPGKHVRVIVQPGDCGLETILTLVGQSPRMVGLKSVDSECKRVHRLPTLLESIDLEHIFYPISKNPVYMAAEKARLHPSCAVPAALLKGMEISLDLAVPKNTSAIYEIL</sequence>
<accession>A0A7W0CBU6</accession>
<proteinExistence type="predicted"/>
<dbReference type="AlphaFoldDB" id="A0A7W0CBU6"/>
<gene>
    <name evidence="1" type="ORF">HNR65_003159</name>
</gene>
<keyword evidence="2" id="KW-1185">Reference proteome</keyword>
<dbReference type="EMBL" id="JACDUS010000012">
    <property type="protein sequence ID" value="MBA2882804.1"/>
    <property type="molecule type" value="Genomic_DNA"/>
</dbReference>
<name>A0A7W0CBU6_9BACT</name>
<dbReference type="InterPro" id="IPR054227">
    <property type="entry name" value="DUF6951"/>
</dbReference>
<protein>
    <submittedName>
        <fullName evidence="1">Uncharacterized protein</fullName>
    </submittedName>
</protein>
<evidence type="ECO:0000313" key="2">
    <source>
        <dbReference type="Proteomes" id="UP000525298"/>
    </source>
</evidence>
<comment type="caution">
    <text evidence="1">The sequence shown here is derived from an EMBL/GenBank/DDBJ whole genome shotgun (WGS) entry which is preliminary data.</text>
</comment>
<organism evidence="1 2">
    <name type="scientific">Desulfosalsimonas propionicica</name>
    <dbReference type="NCBI Taxonomy" id="332175"/>
    <lineage>
        <taxon>Bacteria</taxon>
        <taxon>Pseudomonadati</taxon>
        <taxon>Thermodesulfobacteriota</taxon>
        <taxon>Desulfobacteria</taxon>
        <taxon>Desulfobacterales</taxon>
        <taxon>Desulfosalsimonadaceae</taxon>
        <taxon>Desulfosalsimonas</taxon>
    </lineage>
</organism>
<evidence type="ECO:0000313" key="1">
    <source>
        <dbReference type="EMBL" id="MBA2882804.1"/>
    </source>
</evidence>
<reference evidence="1 2" key="1">
    <citation type="submission" date="2020-07" db="EMBL/GenBank/DDBJ databases">
        <title>Genomic Encyclopedia of Type Strains, Phase IV (KMG-IV): sequencing the most valuable type-strain genomes for metagenomic binning, comparative biology and taxonomic classification.</title>
        <authorList>
            <person name="Goeker M."/>
        </authorList>
    </citation>
    <scope>NUCLEOTIDE SEQUENCE [LARGE SCALE GENOMIC DNA]</scope>
    <source>
        <strain evidence="1 2">DSM 17721</strain>
    </source>
</reference>
<dbReference type="Pfam" id="PF22263">
    <property type="entry name" value="DUF6951"/>
    <property type="match status" value="1"/>
</dbReference>